<dbReference type="CDD" id="cd18030">
    <property type="entry name" value="DEXHc_RE_I_HsdR"/>
    <property type="match status" value="1"/>
</dbReference>
<dbReference type="InterPro" id="IPR051268">
    <property type="entry name" value="Type-I_R_enzyme_R_subunit"/>
</dbReference>
<dbReference type="InterPro" id="IPR014001">
    <property type="entry name" value="Helicase_ATP-bd"/>
</dbReference>
<evidence type="ECO:0000259" key="11">
    <source>
        <dbReference type="PROSITE" id="PS51192"/>
    </source>
</evidence>
<dbReference type="CDD" id="cd22332">
    <property type="entry name" value="HsdR_N"/>
    <property type="match status" value="1"/>
</dbReference>
<organism evidence="12">
    <name type="scientific">Campylobacter upsaliensis</name>
    <dbReference type="NCBI Taxonomy" id="28080"/>
    <lineage>
        <taxon>Bacteria</taxon>
        <taxon>Pseudomonadati</taxon>
        <taxon>Campylobacterota</taxon>
        <taxon>Epsilonproteobacteria</taxon>
        <taxon>Campylobacterales</taxon>
        <taxon>Campylobacteraceae</taxon>
        <taxon>Campylobacter</taxon>
    </lineage>
</organism>
<evidence type="ECO:0000256" key="4">
    <source>
        <dbReference type="ARBA" id="ARBA00022741"/>
    </source>
</evidence>
<dbReference type="InterPro" id="IPR027417">
    <property type="entry name" value="P-loop_NTPase"/>
</dbReference>
<name>A0A5L8UY44_CAMUP</name>
<evidence type="ECO:0000256" key="8">
    <source>
        <dbReference type="ARBA" id="ARBA00022840"/>
    </source>
</evidence>
<keyword evidence="7 10" id="KW-0378">Hydrolase</keyword>
<dbReference type="Pfam" id="PF22679">
    <property type="entry name" value="T1R_D3-like"/>
    <property type="match status" value="1"/>
</dbReference>
<dbReference type="GO" id="GO:0009307">
    <property type="term" value="P:DNA restriction-modification system"/>
    <property type="evidence" value="ECO:0007669"/>
    <property type="project" value="UniProtKB-KW"/>
</dbReference>
<comment type="subunit">
    <text evidence="10">The type I restriction/modification system is composed of three polypeptides R, M and S.</text>
</comment>
<dbReference type="InterPro" id="IPR040980">
    <property type="entry name" value="SWI2_SNF2"/>
</dbReference>
<comment type="caution">
    <text evidence="12">The sequence shown here is derived from an EMBL/GenBank/DDBJ whole genome shotgun (WGS) entry which is preliminary data.</text>
</comment>
<dbReference type="SUPFAM" id="SSF52540">
    <property type="entry name" value="P-loop containing nucleoside triphosphate hydrolases"/>
    <property type="match status" value="1"/>
</dbReference>
<dbReference type="GO" id="GO:0005524">
    <property type="term" value="F:ATP binding"/>
    <property type="evidence" value="ECO:0007669"/>
    <property type="project" value="UniProtKB-KW"/>
</dbReference>
<dbReference type="AlphaFoldDB" id="A0A5L8UY44"/>
<comment type="catalytic activity">
    <reaction evidence="1 10">
        <text>Endonucleolytic cleavage of DNA to give random double-stranded fragments with terminal 5'-phosphates, ATP is simultaneously hydrolyzed.</text>
        <dbReference type="EC" id="3.1.21.3"/>
    </reaction>
</comment>
<dbReference type="GO" id="GO:0003677">
    <property type="term" value="F:DNA binding"/>
    <property type="evidence" value="ECO:0007669"/>
    <property type="project" value="UniProtKB-KW"/>
</dbReference>
<evidence type="ECO:0000313" key="12">
    <source>
        <dbReference type="EMBL" id="EAL8904247.1"/>
    </source>
</evidence>
<evidence type="ECO:0000256" key="10">
    <source>
        <dbReference type="RuleBase" id="RU364115"/>
    </source>
</evidence>
<feature type="domain" description="Helicase ATP-binding" evidence="11">
    <location>
        <begin position="310"/>
        <end position="475"/>
    </location>
</feature>
<dbReference type="Gene3D" id="3.40.50.300">
    <property type="entry name" value="P-loop containing nucleotide triphosphate hydrolases"/>
    <property type="match status" value="2"/>
</dbReference>
<dbReference type="RefSeq" id="WP_176318669.1">
    <property type="nucleotide sequence ID" value="NZ_JAPMSG010000003.1"/>
</dbReference>
<dbReference type="InterPro" id="IPR055180">
    <property type="entry name" value="HsdR_RecA-like_helicase_dom_2"/>
</dbReference>
<dbReference type="EC" id="3.1.21.3" evidence="10"/>
<dbReference type="InterPro" id="IPR004473">
    <property type="entry name" value="Restrct_endonuc_typeI_HsdR"/>
</dbReference>
<dbReference type="Gene3D" id="3.90.1570.50">
    <property type="match status" value="2"/>
</dbReference>
<evidence type="ECO:0000256" key="5">
    <source>
        <dbReference type="ARBA" id="ARBA00022747"/>
    </source>
</evidence>
<dbReference type="Pfam" id="PF04313">
    <property type="entry name" value="HSDR_N"/>
    <property type="match status" value="1"/>
</dbReference>
<proteinExistence type="inferred from homology"/>
<protein>
    <recommendedName>
        <fullName evidence="10">Type I restriction enzyme endonuclease subunit</fullName>
        <shortName evidence="10">R protein</shortName>
        <ecNumber evidence="10">3.1.21.3</ecNumber>
    </recommendedName>
</protein>
<dbReference type="EMBL" id="AACSBQ010000039">
    <property type="protein sequence ID" value="EAL8904247.1"/>
    <property type="molecule type" value="Genomic_DNA"/>
</dbReference>
<keyword evidence="5 10" id="KW-0680">Restriction system</keyword>
<keyword evidence="3" id="KW-0540">Nuclease</keyword>
<gene>
    <name evidence="12" type="ORF">D0B03_08020</name>
</gene>
<evidence type="ECO:0000256" key="1">
    <source>
        <dbReference type="ARBA" id="ARBA00000851"/>
    </source>
</evidence>
<dbReference type="InterPro" id="IPR007409">
    <property type="entry name" value="Restrct_endonuc_type1_HsdR_N"/>
</dbReference>
<comment type="function">
    <text evidence="10">Subunit R is required for both nuclease and ATPase activities, but not for modification.</text>
</comment>
<reference evidence="12" key="1">
    <citation type="submission" date="2018-08" db="EMBL/GenBank/DDBJ databases">
        <authorList>
            <consortium name="PulseNet: The National Subtyping Network for Foodborne Disease Surveillance"/>
            <person name="Tarr C.L."/>
            <person name="Trees E."/>
            <person name="Katz L.S."/>
            <person name="Carleton-Romer H.A."/>
            <person name="Stroika S."/>
            <person name="Kucerova Z."/>
            <person name="Roache K.F."/>
            <person name="Sabol A.L."/>
            <person name="Besser J."/>
            <person name="Gerner-Smidt P."/>
        </authorList>
    </citation>
    <scope>NUCLEOTIDE SEQUENCE</scope>
    <source>
        <strain evidence="12">PNUSAC005770</strain>
    </source>
</reference>
<dbReference type="Pfam" id="PF12008">
    <property type="entry name" value="EcoR124_C"/>
    <property type="match status" value="1"/>
</dbReference>
<dbReference type="GO" id="GO:0009035">
    <property type="term" value="F:type I site-specific deoxyribonuclease activity"/>
    <property type="evidence" value="ECO:0007669"/>
    <property type="project" value="UniProtKB-EC"/>
</dbReference>
<dbReference type="NCBIfam" id="TIGR00348">
    <property type="entry name" value="hsdR"/>
    <property type="match status" value="1"/>
</dbReference>
<sequence>MKSLKLLAQNTTSTIAVEWTPSKKVDSSYQSEAQLEKELIATLQAQGYGYAPISDEKSLESNLRTKLEELNSTTLSDTEWRRFFSQVLSRANASIVEKSVLIQEDYIQPLERDNGSIINFKLIDKADIHKNSLQVINQYEATTPTRSHRYDVSILVNGLPLVHIELKRRGVSLKEAFNQINRYGRESFFSGNALFEFVQIFVISNGTQSKYYSNTTRDFHIKTQQGIKTTKTSNSFEFTSYFSDEKNTIIDDLIDFAKTFFARHTLLNILCRYCVLDVDRKLLVLRPYQIAACEKILQQIAISYHNKFYEKSSEQKSGGYIWHTTGSGKTLTSFKTAQLVSKIPEIAKVLFVVDRKDLDYQTMREYDRFQKGAATGSKSTKELQSRLNSTDKNHKIIITTIQKLSRFIAQAEKDHTIFNEHIVMIFDECHRSQFGQMQKDIAKAFKKLYLFGFTGTPIFAANALGFETTQRVFGECLHRYTIIHAIRDHNVLPFRVSYHTTAKLKSQPIQDEQVPAIDTEEILLAKERISHITRYILEHFTTQTKRSSTYTINGKHTKGFNALFATQSIPMAMRYYEEFQSQQASLPESQRLKVGIIYSYAPNDEQEEESSEDTTSLPKSQRDFLDATINDYNAIFACRFDSSADNFHNYYKDFSLKLKNRELDLAIVVNMFLTGFDATTLNTLYVDKSLRYHGLLQAYSRTNRILNSVKSFGNIIAFRDLQRNTDDALALFSDENAKGIVFLRSLEEYLHGYTDEKGQKHKGYNELTKELTDKFPLESFRQATLKQSDKKHFLALFGELLKLRNILENFDNFSDPLNERDKQDYQSHYISTYEELRKDKDDKESNLDEVEFEVELLAQVEVSIEYILELIAKYHKDQATNYEPILKLLDSSLSLRSKKELFLRFIDSLHTQSNVEKDFRAYIKTHKNNALQDIINALNLDPKKTKEFMQDSFERGELRDYGRAFGEILPPSPLFGKGAEQTHKIREKALEKLQAFFELFKGLDMSNKEQ</sequence>
<evidence type="ECO:0000256" key="7">
    <source>
        <dbReference type="ARBA" id="ARBA00022801"/>
    </source>
</evidence>
<dbReference type="InterPro" id="IPR022625">
    <property type="entry name" value="TypeI_RM_Rsu_C"/>
</dbReference>
<evidence type="ECO:0000256" key="6">
    <source>
        <dbReference type="ARBA" id="ARBA00022759"/>
    </source>
</evidence>
<dbReference type="PANTHER" id="PTHR30195:SF16">
    <property type="entry name" value="TYPE I RESTRICTION ENZYME ENDONUCLEASE SUBUNIT"/>
    <property type="match status" value="1"/>
</dbReference>
<keyword evidence="8 10" id="KW-0067">ATP-binding</keyword>
<evidence type="ECO:0000256" key="9">
    <source>
        <dbReference type="ARBA" id="ARBA00023125"/>
    </source>
</evidence>
<comment type="similarity">
    <text evidence="2 10">Belongs to the HsdR family.</text>
</comment>
<dbReference type="CDD" id="cd18800">
    <property type="entry name" value="SF2_C_EcoR124I-like"/>
    <property type="match status" value="1"/>
</dbReference>
<dbReference type="Gene3D" id="1.20.58.2040">
    <property type="match status" value="1"/>
</dbReference>
<keyword evidence="6 12" id="KW-0255">Endonuclease</keyword>
<keyword evidence="4 10" id="KW-0547">Nucleotide-binding</keyword>
<evidence type="ECO:0000256" key="2">
    <source>
        <dbReference type="ARBA" id="ARBA00008598"/>
    </source>
</evidence>
<dbReference type="PROSITE" id="PS51192">
    <property type="entry name" value="HELICASE_ATP_BIND_1"/>
    <property type="match status" value="1"/>
</dbReference>
<keyword evidence="9 10" id="KW-0238">DNA-binding</keyword>
<dbReference type="SMART" id="SM00487">
    <property type="entry name" value="DEXDc"/>
    <property type="match status" value="1"/>
</dbReference>
<evidence type="ECO:0000256" key="3">
    <source>
        <dbReference type="ARBA" id="ARBA00022722"/>
    </source>
</evidence>
<dbReference type="GeneID" id="58538259"/>
<accession>A0A5L8UY44</accession>
<dbReference type="Pfam" id="PF18766">
    <property type="entry name" value="SWI2_SNF2"/>
    <property type="match status" value="1"/>
</dbReference>
<dbReference type="PANTHER" id="PTHR30195">
    <property type="entry name" value="TYPE I SITE-SPECIFIC DEOXYRIBONUCLEASE PROTEIN SUBUNIT M AND R"/>
    <property type="match status" value="1"/>
</dbReference>